<reference evidence="3 4" key="1">
    <citation type="journal article" date="2018" name="Mol. Biol. Evol.">
        <title>Analysis of the draft genome of the red seaweed Gracilariopsis chorda provides insights into genome size evolution in Rhodophyta.</title>
        <authorList>
            <person name="Lee J."/>
            <person name="Yang E.C."/>
            <person name="Graf L."/>
            <person name="Yang J.H."/>
            <person name="Qiu H."/>
            <person name="Zel Zion U."/>
            <person name="Chan C.X."/>
            <person name="Stephens T.G."/>
            <person name="Weber A.P.M."/>
            <person name="Boo G.H."/>
            <person name="Boo S.M."/>
            <person name="Kim K.M."/>
            <person name="Shin Y."/>
            <person name="Jung M."/>
            <person name="Lee S.J."/>
            <person name="Yim H.S."/>
            <person name="Lee J.H."/>
            <person name="Bhattacharya D."/>
            <person name="Yoon H.S."/>
        </authorList>
    </citation>
    <scope>NUCLEOTIDE SEQUENCE [LARGE SCALE GENOMIC DNA]</scope>
    <source>
        <strain evidence="3 4">SKKU-2015</strain>
        <tissue evidence="3">Whole body</tissue>
    </source>
</reference>
<feature type="domain" description="GST C-terminal" evidence="2">
    <location>
        <begin position="81"/>
        <end position="214"/>
    </location>
</feature>
<dbReference type="SUPFAM" id="SSF47616">
    <property type="entry name" value="GST C-terminal domain-like"/>
    <property type="match status" value="1"/>
</dbReference>
<dbReference type="STRING" id="448386.A0A2V3IEH2"/>
<organism evidence="3 4">
    <name type="scientific">Gracilariopsis chorda</name>
    <dbReference type="NCBI Taxonomy" id="448386"/>
    <lineage>
        <taxon>Eukaryota</taxon>
        <taxon>Rhodophyta</taxon>
        <taxon>Florideophyceae</taxon>
        <taxon>Rhodymeniophycidae</taxon>
        <taxon>Gracilariales</taxon>
        <taxon>Gracilariaceae</taxon>
        <taxon>Gracilariopsis</taxon>
    </lineage>
</organism>
<dbReference type="InterPro" id="IPR004046">
    <property type="entry name" value="GST_C"/>
</dbReference>
<dbReference type="PANTHER" id="PTHR11571">
    <property type="entry name" value="GLUTATHIONE S-TRANSFERASE"/>
    <property type="match status" value="1"/>
</dbReference>
<sequence length="220" mass="24861">MPNIKLTYYDYPGHAEAIRLALRIGEIPFEDIRLHPSELPNIEDELPYGSLPTLSVDGEVYSHSSSILRFVGKQAGLYPNEELAALRVDEVIDTILDFFHGLESLDKDVESYFDDVKKYLINSVPRYLGGLDSRLKQFGDGPWAVGDSISIADLAVYVCVLYIKAGAFELLTPEEVVEYERLRSCAEAVREHPRVIEWNECVANKAAALKQRHSEMQNTR</sequence>
<name>A0A2V3IEH2_9FLOR</name>
<dbReference type="SFLD" id="SFLDG00363">
    <property type="entry name" value="AMPS_(cytGST):_Alpha-__Mu-__Pi"/>
    <property type="match status" value="1"/>
</dbReference>
<dbReference type="Pfam" id="PF14497">
    <property type="entry name" value="GST_C_3"/>
    <property type="match status" value="1"/>
</dbReference>
<evidence type="ECO:0000259" key="2">
    <source>
        <dbReference type="PROSITE" id="PS50405"/>
    </source>
</evidence>
<evidence type="ECO:0000259" key="1">
    <source>
        <dbReference type="PROSITE" id="PS50404"/>
    </source>
</evidence>
<evidence type="ECO:0000313" key="3">
    <source>
        <dbReference type="EMBL" id="PXF40464.1"/>
    </source>
</evidence>
<dbReference type="InterPro" id="IPR010987">
    <property type="entry name" value="Glutathione-S-Trfase_C-like"/>
</dbReference>
<dbReference type="InterPro" id="IPR040079">
    <property type="entry name" value="Glutathione_S-Trfase"/>
</dbReference>
<protein>
    <submittedName>
        <fullName evidence="3">Hematopoietic prostaglandin D synthase</fullName>
    </submittedName>
</protein>
<dbReference type="CDD" id="cd03039">
    <property type="entry name" value="GST_N_Sigma_like"/>
    <property type="match status" value="1"/>
</dbReference>
<dbReference type="Gene3D" id="3.40.30.10">
    <property type="entry name" value="Glutaredoxin"/>
    <property type="match status" value="1"/>
</dbReference>
<dbReference type="SUPFAM" id="SSF52833">
    <property type="entry name" value="Thioredoxin-like"/>
    <property type="match status" value="1"/>
</dbReference>
<dbReference type="SFLD" id="SFLDG01205">
    <property type="entry name" value="AMPS.1"/>
    <property type="match status" value="1"/>
</dbReference>
<proteinExistence type="predicted"/>
<dbReference type="GO" id="GO:0004364">
    <property type="term" value="F:glutathione transferase activity"/>
    <property type="evidence" value="ECO:0007669"/>
    <property type="project" value="TreeGrafter"/>
</dbReference>
<feature type="domain" description="GST N-terminal" evidence="1">
    <location>
        <begin position="2"/>
        <end position="79"/>
    </location>
</feature>
<dbReference type="PANTHER" id="PTHR11571:SF252">
    <property type="entry name" value="GLUTATHIONE S-TRANSFERASE"/>
    <property type="match status" value="1"/>
</dbReference>
<dbReference type="InterPro" id="IPR036282">
    <property type="entry name" value="Glutathione-S-Trfase_C_sf"/>
</dbReference>
<comment type="caution">
    <text evidence="3">The sequence shown here is derived from an EMBL/GenBank/DDBJ whole genome shotgun (WGS) entry which is preliminary data.</text>
</comment>
<dbReference type="InterPro" id="IPR050213">
    <property type="entry name" value="GST_superfamily"/>
</dbReference>
<dbReference type="CDD" id="cd03192">
    <property type="entry name" value="GST_C_Sigma_like"/>
    <property type="match status" value="1"/>
</dbReference>
<accession>A0A2V3IEH2</accession>
<dbReference type="AlphaFoldDB" id="A0A2V3IEH2"/>
<dbReference type="Proteomes" id="UP000247409">
    <property type="component" value="Unassembled WGS sequence"/>
</dbReference>
<dbReference type="OrthoDB" id="414243at2759"/>
<gene>
    <name evidence="3" type="ORF">BWQ96_09840</name>
</gene>
<evidence type="ECO:0000313" key="4">
    <source>
        <dbReference type="Proteomes" id="UP000247409"/>
    </source>
</evidence>
<dbReference type="InterPro" id="IPR036249">
    <property type="entry name" value="Thioredoxin-like_sf"/>
</dbReference>
<dbReference type="SFLD" id="SFLDS00019">
    <property type="entry name" value="Glutathione_Transferase_(cytos"/>
    <property type="match status" value="1"/>
</dbReference>
<dbReference type="InterPro" id="IPR004045">
    <property type="entry name" value="Glutathione_S-Trfase_N"/>
</dbReference>
<dbReference type="PROSITE" id="PS50405">
    <property type="entry name" value="GST_CTER"/>
    <property type="match status" value="1"/>
</dbReference>
<keyword evidence="4" id="KW-1185">Reference proteome</keyword>
<dbReference type="Gene3D" id="1.20.1050.10">
    <property type="match status" value="1"/>
</dbReference>
<dbReference type="PROSITE" id="PS50404">
    <property type="entry name" value="GST_NTER"/>
    <property type="match status" value="1"/>
</dbReference>
<dbReference type="EMBL" id="NBIV01000292">
    <property type="protein sequence ID" value="PXF40464.1"/>
    <property type="molecule type" value="Genomic_DNA"/>
</dbReference>
<dbReference type="GO" id="GO:0006749">
    <property type="term" value="P:glutathione metabolic process"/>
    <property type="evidence" value="ECO:0007669"/>
    <property type="project" value="TreeGrafter"/>
</dbReference>